<evidence type="ECO:0000256" key="1">
    <source>
        <dbReference type="SAM" id="MobiDB-lite"/>
    </source>
</evidence>
<accession>A0ABP8K722</accession>
<feature type="compositionally biased region" description="Low complexity" evidence="1">
    <location>
        <begin position="47"/>
        <end position="61"/>
    </location>
</feature>
<name>A0ABP8K722_9ACTN</name>
<keyword evidence="3" id="KW-1185">Reference proteome</keyword>
<comment type="caution">
    <text evidence="2">The sequence shown here is derived from an EMBL/GenBank/DDBJ whole genome shotgun (WGS) entry which is preliminary data.</text>
</comment>
<organism evidence="2 3">
    <name type="scientific">Tsukamurella soli</name>
    <dbReference type="NCBI Taxonomy" id="644556"/>
    <lineage>
        <taxon>Bacteria</taxon>
        <taxon>Bacillati</taxon>
        <taxon>Actinomycetota</taxon>
        <taxon>Actinomycetes</taxon>
        <taxon>Mycobacteriales</taxon>
        <taxon>Tsukamurellaceae</taxon>
        <taxon>Tsukamurella</taxon>
    </lineage>
</organism>
<evidence type="ECO:0000313" key="2">
    <source>
        <dbReference type="EMBL" id="GAA4401383.1"/>
    </source>
</evidence>
<feature type="compositionally biased region" description="Polar residues" evidence="1">
    <location>
        <begin position="16"/>
        <end position="25"/>
    </location>
</feature>
<proteinExistence type="predicted"/>
<feature type="compositionally biased region" description="Basic and acidic residues" evidence="1">
    <location>
        <begin position="26"/>
        <end position="39"/>
    </location>
</feature>
<sequence>MTVAVPVTKSTDADTDGSTLRNARSTRFEHATHVIPDTRRRTRRAASPRSAAVRAAVTRPV</sequence>
<reference evidence="3" key="1">
    <citation type="journal article" date="2019" name="Int. J. Syst. Evol. Microbiol.">
        <title>The Global Catalogue of Microorganisms (GCM) 10K type strain sequencing project: providing services to taxonomists for standard genome sequencing and annotation.</title>
        <authorList>
            <consortium name="The Broad Institute Genomics Platform"/>
            <consortium name="The Broad Institute Genome Sequencing Center for Infectious Disease"/>
            <person name="Wu L."/>
            <person name="Ma J."/>
        </authorList>
    </citation>
    <scope>NUCLEOTIDE SEQUENCE [LARGE SCALE GENOMIC DNA]</scope>
    <source>
        <strain evidence="3">JCM 17688</strain>
    </source>
</reference>
<dbReference type="EMBL" id="BAABFR010000087">
    <property type="protein sequence ID" value="GAA4401383.1"/>
    <property type="molecule type" value="Genomic_DNA"/>
</dbReference>
<feature type="region of interest" description="Disordered" evidence="1">
    <location>
        <begin position="1"/>
        <end position="61"/>
    </location>
</feature>
<evidence type="ECO:0000313" key="3">
    <source>
        <dbReference type="Proteomes" id="UP001500635"/>
    </source>
</evidence>
<gene>
    <name evidence="2" type="ORF">GCM10023147_40890</name>
</gene>
<protein>
    <submittedName>
        <fullName evidence="2">Uncharacterized protein</fullName>
    </submittedName>
</protein>
<dbReference type="Proteomes" id="UP001500635">
    <property type="component" value="Unassembled WGS sequence"/>
</dbReference>